<name>A0ABD1Z7U3_9MARC</name>
<gene>
    <name evidence="1" type="ORF">R1flu_010374</name>
</gene>
<comment type="caution">
    <text evidence="1">The sequence shown here is derived from an EMBL/GenBank/DDBJ whole genome shotgun (WGS) entry which is preliminary data.</text>
</comment>
<reference evidence="1 2" key="1">
    <citation type="submission" date="2024-09" db="EMBL/GenBank/DDBJ databases">
        <title>Chromosome-scale assembly of Riccia fluitans.</title>
        <authorList>
            <person name="Paukszto L."/>
            <person name="Sawicki J."/>
            <person name="Karawczyk K."/>
            <person name="Piernik-Szablinska J."/>
            <person name="Szczecinska M."/>
            <person name="Mazdziarz M."/>
        </authorList>
    </citation>
    <scope>NUCLEOTIDE SEQUENCE [LARGE SCALE GENOMIC DNA]</scope>
    <source>
        <strain evidence="1">Rf_01</strain>
        <tissue evidence="1">Aerial parts of the thallus</tissue>
    </source>
</reference>
<organism evidence="1 2">
    <name type="scientific">Riccia fluitans</name>
    <dbReference type="NCBI Taxonomy" id="41844"/>
    <lineage>
        <taxon>Eukaryota</taxon>
        <taxon>Viridiplantae</taxon>
        <taxon>Streptophyta</taxon>
        <taxon>Embryophyta</taxon>
        <taxon>Marchantiophyta</taxon>
        <taxon>Marchantiopsida</taxon>
        <taxon>Marchantiidae</taxon>
        <taxon>Marchantiales</taxon>
        <taxon>Ricciaceae</taxon>
        <taxon>Riccia</taxon>
    </lineage>
</organism>
<evidence type="ECO:0000313" key="2">
    <source>
        <dbReference type="Proteomes" id="UP001605036"/>
    </source>
</evidence>
<keyword evidence="2" id="KW-1185">Reference proteome</keyword>
<accession>A0ABD1Z7U3</accession>
<evidence type="ECO:0000313" key="1">
    <source>
        <dbReference type="EMBL" id="KAL2642787.1"/>
    </source>
</evidence>
<proteinExistence type="predicted"/>
<sequence>MATRKREWYWSGATARAGYIQSCTVPTTVLPRFGSYVGSTDVQFAVQPVEGPSGGSTEGTIDVEVRRQMRGARVFASSFLSYVGGERVLSFSPDPDRRPGYLVRKLVILGSGLPHSYGATGPTEARVGCGEARYEGD</sequence>
<dbReference type="EMBL" id="JBHFFA010000002">
    <property type="protein sequence ID" value="KAL2642787.1"/>
    <property type="molecule type" value="Genomic_DNA"/>
</dbReference>
<protein>
    <submittedName>
        <fullName evidence="1">Uncharacterized protein</fullName>
    </submittedName>
</protein>
<dbReference type="AlphaFoldDB" id="A0ABD1Z7U3"/>
<dbReference type="Proteomes" id="UP001605036">
    <property type="component" value="Unassembled WGS sequence"/>
</dbReference>